<dbReference type="CDD" id="cd06439">
    <property type="entry name" value="CESA_like_1"/>
    <property type="match status" value="1"/>
</dbReference>
<comment type="similarity">
    <text evidence="1">Belongs to the glycosyltransferase 2 family.</text>
</comment>
<dbReference type="RefSeq" id="WP_012498931.1">
    <property type="nucleotide sequence ID" value="NC_011026.1"/>
</dbReference>
<dbReference type="AlphaFoldDB" id="B3QU49"/>
<evidence type="ECO:0000313" key="5">
    <source>
        <dbReference type="EMBL" id="ACF12847.1"/>
    </source>
</evidence>
<dbReference type="Gene3D" id="3.90.550.10">
    <property type="entry name" value="Spore Coat Polysaccharide Biosynthesis Protein SpsA, Chain A"/>
    <property type="match status" value="1"/>
</dbReference>
<keyword evidence="2" id="KW-0328">Glycosyltransferase</keyword>
<evidence type="ECO:0000256" key="4">
    <source>
        <dbReference type="SAM" id="Phobius"/>
    </source>
</evidence>
<reference evidence="5 6" key="1">
    <citation type="submission" date="2008-06" db="EMBL/GenBank/DDBJ databases">
        <title>Complete sequence of Chloroherpeton thalassium ATCC 35110.</title>
        <authorList>
            <consortium name="US DOE Joint Genome Institute"/>
            <person name="Lucas S."/>
            <person name="Copeland A."/>
            <person name="Lapidus A."/>
            <person name="Glavina del Rio T."/>
            <person name="Dalin E."/>
            <person name="Tice H."/>
            <person name="Bruce D."/>
            <person name="Goodwin L."/>
            <person name="Pitluck S."/>
            <person name="Schmutz J."/>
            <person name="Larimer F."/>
            <person name="Land M."/>
            <person name="Hauser L."/>
            <person name="Kyrpides N."/>
            <person name="Mikhailova N."/>
            <person name="Liu Z."/>
            <person name="Li T."/>
            <person name="Zhao F."/>
            <person name="Overmann J."/>
            <person name="Bryant D.A."/>
            <person name="Richardson P."/>
        </authorList>
    </citation>
    <scope>NUCLEOTIDE SEQUENCE [LARGE SCALE GENOMIC DNA]</scope>
    <source>
        <strain evidence="6">ATCC 35110 / GB-78</strain>
    </source>
</reference>
<organism evidence="5 6">
    <name type="scientific">Chloroherpeton thalassium (strain ATCC 35110 / GB-78)</name>
    <dbReference type="NCBI Taxonomy" id="517418"/>
    <lineage>
        <taxon>Bacteria</taxon>
        <taxon>Pseudomonadati</taxon>
        <taxon>Chlorobiota</taxon>
        <taxon>Chlorobiia</taxon>
        <taxon>Chlorobiales</taxon>
        <taxon>Chloroherpetonaceae</taxon>
        <taxon>Chloroherpeton</taxon>
    </lineage>
</organism>
<keyword evidence="3 5" id="KW-0808">Transferase</keyword>
<dbReference type="PANTHER" id="PTHR43630:SF1">
    <property type="entry name" value="POLY-BETA-1,6-N-ACETYL-D-GLUCOSAMINE SYNTHASE"/>
    <property type="match status" value="1"/>
</dbReference>
<dbReference type="eggNOG" id="COG1215">
    <property type="taxonomic scope" value="Bacteria"/>
</dbReference>
<evidence type="ECO:0000256" key="1">
    <source>
        <dbReference type="ARBA" id="ARBA00006739"/>
    </source>
</evidence>
<dbReference type="STRING" id="517418.Ctha_0376"/>
<accession>B3QU49</accession>
<dbReference type="PANTHER" id="PTHR43630">
    <property type="entry name" value="POLY-BETA-1,6-N-ACETYL-D-GLUCOSAMINE SYNTHASE"/>
    <property type="match status" value="1"/>
</dbReference>
<proteinExistence type="inferred from homology"/>
<dbReference type="GO" id="GO:0016757">
    <property type="term" value="F:glycosyltransferase activity"/>
    <property type="evidence" value="ECO:0007669"/>
    <property type="project" value="UniProtKB-KW"/>
</dbReference>
<gene>
    <name evidence="5" type="ordered locus">Ctha_0376</name>
</gene>
<feature type="transmembrane region" description="Helical" evidence="4">
    <location>
        <begin position="298"/>
        <end position="318"/>
    </location>
</feature>
<dbReference type="Proteomes" id="UP000001208">
    <property type="component" value="Chromosome"/>
</dbReference>
<feature type="transmembrane region" description="Helical" evidence="4">
    <location>
        <begin position="6"/>
        <end position="30"/>
    </location>
</feature>
<feature type="transmembrane region" description="Helical" evidence="4">
    <location>
        <begin position="324"/>
        <end position="346"/>
    </location>
</feature>
<dbReference type="Pfam" id="PF13641">
    <property type="entry name" value="Glyco_tranf_2_3"/>
    <property type="match status" value="1"/>
</dbReference>
<feature type="transmembrane region" description="Helical" evidence="4">
    <location>
        <begin position="358"/>
        <end position="377"/>
    </location>
</feature>
<name>B3QU49_CHLT3</name>
<keyword evidence="4" id="KW-1133">Transmembrane helix</keyword>
<evidence type="ECO:0000256" key="2">
    <source>
        <dbReference type="ARBA" id="ARBA00022676"/>
    </source>
</evidence>
<sequence length="393" mass="44889">MTAIEILFWASAFLVVYAYVGYGAVLFVLVKLKRIFFGKNELDESEVFEPEVALVIPAYNEKDYVGEKVANSFALDYPKEKLKIIFVTDGSDDGTPDALRKYDGIAVLHEPERRGKIAAINRIMPTIQAPITIFTDANAMLSPQTVRMIVRHYRDAKVGAVAGEKRIRRQAEERASGAGEGIYWKYESLLKKWDSDLHSVVGAAGELFSIRTELYAPVEKNAILDDFMISLRIAKNGYKVAYEPEAYAEELPSENVKEELKRKVRICAGGIQSIVWLKELLNPFKYGILSFQYVSHRVLRWTLAPLALVLLIPLNLQLMLEFGGLYAVIFALQLLFYLMAVPGWILEQRHLRVKLFFVPYYFFIMNLAVFLGFFRYLKGRQSVLWERSVRAKA</sequence>
<keyword evidence="4" id="KW-0472">Membrane</keyword>
<dbReference type="KEGG" id="cts:Ctha_0376"/>
<keyword evidence="6" id="KW-1185">Reference proteome</keyword>
<protein>
    <submittedName>
        <fullName evidence="5">Glycosyl transferase family 2</fullName>
    </submittedName>
</protein>
<dbReference type="InterPro" id="IPR029044">
    <property type="entry name" value="Nucleotide-diphossugar_trans"/>
</dbReference>
<evidence type="ECO:0000313" key="6">
    <source>
        <dbReference type="Proteomes" id="UP000001208"/>
    </source>
</evidence>
<evidence type="ECO:0000256" key="3">
    <source>
        <dbReference type="ARBA" id="ARBA00022679"/>
    </source>
</evidence>
<keyword evidence="4" id="KW-0812">Transmembrane</keyword>
<dbReference type="EMBL" id="CP001100">
    <property type="protein sequence ID" value="ACF12847.1"/>
    <property type="molecule type" value="Genomic_DNA"/>
</dbReference>
<dbReference type="CAZy" id="GT2">
    <property type="family name" value="Glycosyltransferase Family 2"/>
</dbReference>
<dbReference type="SUPFAM" id="SSF53448">
    <property type="entry name" value="Nucleotide-diphospho-sugar transferases"/>
    <property type="match status" value="1"/>
</dbReference>
<dbReference type="HOGENOM" id="CLU_046109_0_0_10"/>